<feature type="transmembrane region" description="Helical" evidence="9">
    <location>
        <begin position="278"/>
        <end position="303"/>
    </location>
</feature>
<evidence type="ECO:0000256" key="2">
    <source>
        <dbReference type="ARBA" id="ARBA00022676"/>
    </source>
</evidence>
<evidence type="ECO:0000256" key="9">
    <source>
        <dbReference type="SAM" id="Phobius"/>
    </source>
</evidence>
<dbReference type="Pfam" id="PF26314">
    <property type="entry name" value="MptA_B_family"/>
    <property type="match status" value="1"/>
</dbReference>
<evidence type="ECO:0000256" key="1">
    <source>
        <dbReference type="ARBA" id="ARBA00004141"/>
    </source>
</evidence>
<evidence type="ECO:0000256" key="3">
    <source>
        <dbReference type="ARBA" id="ARBA00022679"/>
    </source>
</evidence>
<dbReference type="NCBIfam" id="NF038066">
    <property type="entry name" value="MptB"/>
    <property type="match status" value="1"/>
</dbReference>
<sequence>MSTTTPMATRGVRARLTRARVSVGDFCHTDLGRQLLLGCAGSLLVTAGSFGVGDVPRNETTLQTMHLTWLYFGHGKTLSGLAFWLGVALMVISWVQVGRTLRADPSGDRPTRALGWASLAQSAPLMIAVPLYSRDVYAYLAQGALLRDGFNPYSDGPVVRPGPLLDSMAQVWATTTAPYGPAFMSLTRAVTTVTGDQAIVGVLVMRLVLIPGLLLTLWALPRLARHFGTDPAMAIWVVALNPLVLIHLVGGPHVELLMMGVLIAGITLVVQRRHVAGVSVLALAASIKITAGVAIPFVLWIWLAHIREDRGARARYDESATGIRPADVAGVLAWIIGLSGLIFGALTLLVGHGFGWLLGLTWAAKIINWLTIPTAMAHLTTLVSSPFVSLPLLPVLEVARSIGSIVLSLTLIGLWMWFRRTERDAVKGMAWAMLAVLLLEPSTLPWYYTWALVIAAVFTIDRRGLIAIVAFSVFLLQVFGPSDDIFMYEITDVIVAIALSALAGWSLVRRDPLRIRWLTRGRGTDGAGPDS</sequence>
<organism evidence="10 11">
    <name type="scientific">Gordonia rubripertincta</name>
    <name type="common">Rhodococcus corallinus</name>
    <dbReference type="NCBI Taxonomy" id="36822"/>
    <lineage>
        <taxon>Bacteria</taxon>
        <taxon>Bacillati</taxon>
        <taxon>Actinomycetota</taxon>
        <taxon>Actinomycetes</taxon>
        <taxon>Mycobacteriales</taxon>
        <taxon>Gordoniaceae</taxon>
        <taxon>Gordonia</taxon>
    </lineage>
</organism>
<keyword evidence="2" id="KW-0328">Glycosyltransferase</keyword>
<accession>A0ABT4MQ13</accession>
<dbReference type="NCBIfam" id="TIGR03459">
    <property type="entry name" value="crt_membr"/>
    <property type="match status" value="1"/>
</dbReference>
<feature type="transmembrane region" description="Helical" evidence="9">
    <location>
        <begin position="398"/>
        <end position="418"/>
    </location>
</feature>
<evidence type="ECO:0000313" key="10">
    <source>
        <dbReference type="EMBL" id="MCZ4549079.1"/>
    </source>
</evidence>
<dbReference type="Proteomes" id="UP001067235">
    <property type="component" value="Unassembled WGS sequence"/>
</dbReference>
<keyword evidence="3" id="KW-0808">Transferase</keyword>
<comment type="subcellular location">
    <subcellularLocation>
        <location evidence="1">Membrane</location>
        <topology evidence="1">Multi-pass membrane protein</topology>
    </subcellularLocation>
</comment>
<comment type="caution">
    <text evidence="10">The sequence shown here is derived from an EMBL/GenBank/DDBJ whole genome shotgun (WGS) entry which is preliminary data.</text>
</comment>
<dbReference type="EMBL" id="JAPWIE010000001">
    <property type="protein sequence ID" value="MCZ4549079.1"/>
    <property type="molecule type" value="Genomic_DNA"/>
</dbReference>
<feature type="transmembrane region" description="Helical" evidence="9">
    <location>
        <begin position="81"/>
        <end position="101"/>
    </location>
</feature>
<evidence type="ECO:0000256" key="4">
    <source>
        <dbReference type="ARBA" id="ARBA00022692"/>
    </source>
</evidence>
<comment type="similarity">
    <text evidence="7">Belongs to the MptA/B family.</text>
</comment>
<dbReference type="RefSeq" id="WP_301569560.1">
    <property type="nucleotide sequence ID" value="NZ_JAPWIE010000001.1"/>
</dbReference>
<feature type="transmembrane region" description="Helical" evidence="9">
    <location>
        <begin position="486"/>
        <end position="508"/>
    </location>
</feature>
<keyword evidence="5 9" id="KW-1133">Transmembrane helix</keyword>
<proteinExistence type="inferred from homology"/>
<evidence type="ECO:0000256" key="7">
    <source>
        <dbReference type="ARBA" id="ARBA00043987"/>
    </source>
</evidence>
<evidence type="ECO:0000256" key="5">
    <source>
        <dbReference type="ARBA" id="ARBA00022989"/>
    </source>
</evidence>
<protein>
    <recommendedName>
        <fullName evidence="8">Alpha-(1-&gt;6)-mannopyranosyltransferase A</fullName>
    </recommendedName>
</protein>
<feature type="transmembrane region" description="Helical" evidence="9">
    <location>
        <begin position="232"/>
        <end position="250"/>
    </location>
</feature>
<keyword evidence="4 9" id="KW-0812">Transmembrane</keyword>
<feature type="transmembrane region" description="Helical" evidence="9">
    <location>
        <begin position="331"/>
        <end position="358"/>
    </location>
</feature>
<evidence type="ECO:0000256" key="8">
    <source>
        <dbReference type="NCBIfam" id="TIGR03459"/>
    </source>
</evidence>
<feature type="transmembrane region" description="Helical" evidence="9">
    <location>
        <begin position="370"/>
        <end position="392"/>
    </location>
</feature>
<dbReference type="InterPro" id="IPR017822">
    <property type="entry name" value="MptA-like"/>
</dbReference>
<feature type="transmembrane region" description="Helical" evidence="9">
    <location>
        <begin position="460"/>
        <end position="479"/>
    </location>
</feature>
<dbReference type="InterPro" id="IPR049829">
    <property type="entry name" value="MptA/B-like"/>
</dbReference>
<evidence type="ECO:0000256" key="6">
    <source>
        <dbReference type="ARBA" id="ARBA00023136"/>
    </source>
</evidence>
<feature type="transmembrane region" description="Helical" evidence="9">
    <location>
        <begin position="430"/>
        <end position="448"/>
    </location>
</feature>
<keyword evidence="6 9" id="KW-0472">Membrane</keyword>
<gene>
    <name evidence="10" type="ORF">O4213_03745</name>
</gene>
<name>A0ABT4MQ13_GORRU</name>
<evidence type="ECO:0000313" key="11">
    <source>
        <dbReference type="Proteomes" id="UP001067235"/>
    </source>
</evidence>
<reference evidence="10" key="1">
    <citation type="submission" date="2022-12" db="EMBL/GenBank/DDBJ databases">
        <authorList>
            <person name="Krivoruchko A.V."/>
            <person name="Elkin A."/>
        </authorList>
    </citation>
    <scope>NUCLEOTIDE SEQUENCE</scope>
    <source>
        <strain evidence="10">IEGM 1388</strain>
    </source>
</reference>
<feature type="transmembrane region" description="Helical" evidence="9">
    <location>
        <begin position="198"/>
        <end position="220"/>
    </location>
</feature>
<keyword evidence="11" id="KW-1185">Reference proteome</keyword>
<feature type="transmembrane region" description="Helical" evidence="9">
    <location>
        <begin position="256"/>
        <end position="271"/>
    </location>
</feature>